<feature type="domain" description="DUF2786" evidence="1">
    <location>
        <begin position="128"/>
        <end position="166"/>
    </location>
</feature>
<dbReference type="InterPro" id="IPR024498">
    <property type="entry name" value="DUF2786"/>
</dbReference>
<comment type="caution">
    <text evidence="3">The sequence shown here is derived from an EMBL/GenBank/DDBJ whole genome shotgun (WGS) entry which is preliminary data.</text>
</comment>
<protein>
    <recommendedName>
        <fullName evidence="5">DUF2786 domain-containing protein</fullName>
    </recommendedName>
</protein>
<name>A0A9W4GSL3_9ACTN</name>
<evidence type="ECO:0000313" key="3">
    <source>
        <dbReference type="EMBL" id="CAG6393750.1"/>
    </source>
</evidence>
<dbReference type="InterPro" id="IPR055592">
    <property type="entry name" value="DUF7168"/>
</dbReference>
<dbReference type="AlphaFoldDB" id="A0A9W4GSL3"/>
<gene>
    <name evidence="3" type="ORF">SCOCK_220004</name>
</gene>
<dbReference type="Pfam" id="PF10979">
    <property type="entry name" value="DUF2786"/>
    <property type="match status" value="1"/>
</dbReference>
<feature type="domain" description="DUF7168" evidence="2">
    <location>
        <begin position="195"/>
        <end position="283"/>
    </location>
</feature>
<evidence type="ECO:0000259" key="1">
    <source>
        <dbReference type="Pfam" id="PF10979"/>
    </source>
</evidence>
<proteinExistence type="predicted"/>
<dbReference type="Proteomes" id="UP001152519">
    <property type="component" value="Unassembled WGS sequence"/>
</dbReference>
<evidence type="ECO:0000259" key="2">
    <source>
        <dbReference type="Pfam" id="PF23771"/>
    </source>
</evidence>
<dbReference type="EMBL" id="CAJSLV010000051">
    <property type="protein sequence ID" value="CAG6393750.1"/>
    <property type="molecule type" value="Genomic_DNA"/>
</dbReference>
<dbReference type="RefSeq" id="WP_251489653.1">
    <property type="nucleotide sequence ID" value="NZ_CAJSLV010000051.1"/>
</dbReference>
<evidence type="ECO:0008006" key="5">
    <source>
        <dbReference type="Google" id="ProtNLM"/>
    </source>
</evidence>
<evidence type="ECO:0000313" key="4">
    <source>
        <dbReference type="Proteomes" id="UP001152519"/>
    </source>
</evidence>
<organism evidence="3 4">
    <name type="scientific">Actinacidiphila cocklensis</name>
    <dbReference type="NCBI Taxonomy" id="887465"/>
    <lineage>
        <taxon>Bacteria</taxon>
        <taxon>Bacillati</taxon>
        <taxon>Actinomycetota</taxon>
        <taxon>Actinomycetes</taxon>
        <taxon>Kitasatosporales</taxon>
        <taxon>Streptomycetaceae</taxon>
        <taxon>Actinacidiphila</taxon>
    </lineage>
</organism>
<reference evidence="3" key="1">
    <citation type="submission" date="2021-05" db="EMBL/GenBank/DDBJ databases">
        <authorList>
            <person name="Arsene-Ploetze F."/>
        </authorList>
    </citation>
    <scope>NUCLEOTIDE SEQUENCE</scope>
    <source>
        <strain evidence="3">DSM 42138</strain>
    </source>
</reference>
<dbReference type="Pfam" id="PF23771">
    <property type="entry name" value="DUF7168"/>
    <property type="match status" value="1"/>
</dbReference>
<accession>A0A9W4GSL3</accession>
<sequence>MEENFGDVLARAVRGGADDVDVAASVLAAAADWDAVAARSAEGAVRDCGRRGWQPQDLVRMAARELGPLHQRLAAAEGGLGAFARAERLDRFSAATAYVELLCLYARLPAIPALLAAAPPGEAAAPPKMLARIRALLAKAESTGYPDEAEALSAKAQHLMARHSIDAALLAASHEHPDAAGARRIGVDRPYEGAKALLLDAVAEANRCQSVWSSELGFSTVVGHAPDLDAVELLYTSLLVQADRALHRGRTSRSRDFRESFLIAYASRIRARLTAATAEEESATPGLLPALVSRALAVEDTTRRLFPTTTTSRLKARDAAGWQHGEDAADSARLR</sequence>
<keyword evidence="4" id="KW-1185">Reference proteome</keyword>